<protein>
    <submittedName>
        <fullName evidence="2">Uncharacterized protein</fullName>
    </submittedName>
</protein>
<dbReference type="RefSeq" id="WP_145078606.1">
    <property type="nucleotide sequence ID" value="NZ_CP036298.1"/>
</dbReference>
<sequence precursor="true">MRMLSTGSLTLAYLFLSVSTSQAEQFVLFDTTFTFTKADADNSKPSPSHYYVKGAKLNAQRPEDWTAPVDYRNGTVHVRLEVIEKPPGSEPTTWSVCYIPNKGQNHGYGCIGTDVYKEVGVYEKDIDMTKFWQHDDIVWTEGIKEMHLVIKDNSGGQGHAHKRPDHEKFFPTKVRMTIVQVSKGAKYDPKQLPNLPPAPLDGKP</sequence>
<proteinExistence type="predicted"/>
<dbReference type="Proteomes" id="UP000318017">
    <property type="component" value="Chromosome"/>
</dbReference>
<organism evidence="2 3">
    <name type="scientific">Aureliella helgolandensis</name>
    <dbReference type="NCBI Taxonomy" id="2527968"/>
    <lineage>
        <taxon>Bacteria</taxon>
        <taxon>Pseudomonadati</taxon>
        <taxon>Planctomycetota</taxon>
        <taxon>Planctomycetia</taxon>
        <taxon>Pirellulales</taxon>
        <taxon>Pirellulaceae</taxon>
        <taxon>Aureliella</taxon>
    </lineage>
</organism>
<dbReference type="EMBL" id="CP036298">
    <property type="protein sequence ID" value="QDV24667.1"/>
    <property type="molecule type" value="Genomic_DNA"/>
</dbReference>
<keyword evidence="3" id="KW-1185">Reference proteome</keyword>
<dbReference type="OrthoDB" id="271047at2"/>
<reference evidence="2 3" key="1">
    <citation type="submission" date="2019-02" db="EMBL/GenBank/DDBJ databases">
        <title>Deep-cultivation of Planctomycetes and their phenomic and genomic characterization uncovers novel biology.</title>
        <authorList>
            <person name="Wiegand S."/>
            <person name="Jogler M."/>
            <person name="Boedeker C."/>
            <person name="Pinto D."/>
            <person name="Vollmers J."/>
            <person name="Rivas-Marin E."/>
            <person name="Kohn T."/>
            <person name="Peeters S.H."/>
            <person name="Heuer A."/>
            <person name="Rast P."/>
            <person name="Oberbeckmann S."/>
            <person name="Bunk B."/>
            <person name="Jeske O."/>
            <person name="Meyerdierks A."/>
            <person name="Storesund J.E."/>
            <person name="Kallscheuer N."/>
            <person name="Luecker S."/>
            <person name="Lage O.M."/>
            <person name="Pohl T."/>
            <person name="Merkel B.J."/>
            <person name="Hornburger P."/>
            <person name="Mueller R.-W."/>
            <person name="Bruemmer F."/>
            <person name="Labrenz M."/>
            <person name="Spormann A.M."/>
            <person name="Op den Camp H."/>
            <person name="Overmann J."/>
            <person name="Amann R."/>
            <person name="Jetten M.S.M."/>
            <person name="Mascher T."/>
            <person name="Medema M.H."/>
            <person name="Devos D.P."/>
            <person name="Kaster A.-K."/>
            <person name="Ovreas L."/>
            <person name="Rohde M."/>
            <person name="Galperin M.Y."/>
            <person name="Jogler C."/>
        </authorList>
    </citation>
    <scope>NUCLEOTIDE SEQUENCE [LARGE SCALE GENOMIC DNA]</scope>
    <source>
        <strain evidence="2 3">Q31a</strain>
    </source>
</reference>
<gene>
    <name evidence="2" type="ORF">Q31a_29870</name>
</gene>
<accession>A0A518G7V2</accession>
<keyword evidence="1" id="KW-0732">Signal</keyword>
<evidence type="ECO:0000313" key="2">
    <source>
        <dbReference type="EMBL" id="QDV24667.1"/>
    </source>
</evidence>
<feature type="signal peptide" evidence="1">
    <location>
        <begin position="1"/>
        <end position="23"/>
    </location>
</feature>
<dbReference type="KEGG" id="ahel:Q31a_29870"/>
<dbReference type="AlphaFoldDB" id="A0A518G7V2"/>
<evidence type="ECO:0000313" key="3">
    <source>
        <dbReference type="Proteomes" id="UP000318017"/>
    </source>
</evidence>
<evidence type="ECO:0000256" key="1">
    <source>
        <dbReference type="SAM" id="SignalP"/>
    </source>
</evidence>
<name>A0A518G7V2_9BACT</name>
<feature type="chain" id="PRO_5021800772" evidence="1">
    <location>
        <begin position="24"/>
        <end position="204"/>
    </location>
</feature>